<dbReference type="EMBL" id="CP022603">
    <property type="protein sequence ID" value="ASV83126.1"/>
    <property type="molecule type" value="Genomic_DNA"/>
</dbReference>
<name>A0A248U8Y3_9HYPH</name>
<keyword evidence="1" id="KW-0732">Signal</keyword>
<evidence type="ECO:0008006" key="4">
    <source>
        <dbReference type="Google" id="ProtNLM"/>
    </source>
</evidence>
<gene>
    <name evidence="2" type="ORF">CES85_3901</name>
</gene>
<dbReference type="Proteomes" id="UP000215256">
    <property type="component" value="Chromosome 2"/>
</dbReference>
<evidence type="ECO:0000313" key="2">
    <source>
        <dbReference type="EMBL" id="ASV83126.1"/>
    </source>
</evidence>
<sequence>MKNLILLGIATLTLNPAVAFAATDAEIVTEMAAKCWTLPEGVDYQRASATFEVTYNSDGELLRVVTVDYQPVRKAGEEFAVSAQQALLECASKTSVKSRTVRVVMRFTAPQSNGPLIMKKPLR</sequence>
<dbReference type="KEGG" id="och:CES85_3901"/>
<feature type="chain" id="PRO_5012715796" description="TonB C-terminal domain-containing protein" evidence="1">
    <location>
        <begin position="22"/>
        <end position="123"/>
    </location>
</feature>
<evidence type="ECO:0000256" key="1">
    <source>
        <dbReference type="SAM" id="SignalP"/>
    </source>
</evidence>
<proteinExistence type="predicted"/>
<feature type="signal peptide" evidence="1">
    <location>
        <begin position="1"/>
        <end position="21"/>
    </location>
</feature>
<reference evidence="2 3" key="1">
    <citation type="submission" date="2017-07" db="EMBL/GenBank/DDBJ databases">
        <title>Phylogenetic study on the rhizospheric bacterium Ochrobactrum sp. A44.</title>
        <authorList>
            <person name="Krzyzanowska D.M."/>
            <person name="Ossowicki A."/>
            <person name="Rajewska M."/>
            <person name="Maciag T."/>
            <person name="Kaczynski Z."/>
            <person name="Czerwicka M."/>
            <person name="Jafra S."/>
        </authorList>
    </citation>
    <scope>NUCLEOTIDE SEQUENCE [LARGE SCALE GENOMIC DNA]</scope>
    <source>
        <strain evidence="2 3">A44</strain>
    </source>
</reference>
<organism evidence="2 3">
    <name type="scientific">Ochrobactrum quorumnocens</name>
    <dbReference type="NCBI Taxonomy" id="271865"/>
    <lineage>
        <taxon>Bacteria</taxon>
        <taxon>Pseudomonadati</taxon>
        <taxon>Pseudomonadota</taxon>
        <taxon>Alphaproteobacteria</taxon>
        <taxon>Hyphomicrobiales</taxon>
        <taxon>Brucellaceae</taxon>
        <taxon>Brucella/Ochrobactrum group</taxon>
        <taxon>Ochrobactrum</taxon>
    </lineage>
</organism>
<protein>
    <recommendedName>
        <fullName evidence="4">TonB C-terminal domain-containing protein</fullName>
    </recommendedName>
</protein>
<evidence type="ECO:0000313" key="3">
    <source>
        <dbReference type="Proteomes" id="UP000215256"/>
    </source>
</evidence>
<dbReference type="AlphaFoldDB" id="A0A248U8Y3"/>
<accession>A0A248U8Y3</accession>
<dbReference type="RefSeq" id="WP_095444150.1">
    <property type="nucleotide sequence ID" value="NZ_CP022603.1"/>
</dbReference>
<dbReference type="OrthoDB" id="8446439at2"/>